<sequence length="31" mass="3844">MRSCRWLPVSLPTTWSFTFFFLFPFSPFLFH</sequence>
<evidence type="ECO:0000313" key="2">
    <source>
        <dbReference type="EMBL" id="JAD16621.1"/>
    </source>
</evidence>
<reference evidence="2" key="2">
    <citation type="journal article" date="2015" name="Data Brief">
        <title>Shoot transcriptome of the giant reed, Arundo donax.</title>
        <authorList>
            <person name="Barrero R.A."/>
            <person name="Guerrero F.D."/>
            <person name="Moolhuijzen P."/>
            <person name="Goolsby J.A."/>
            <person name="Tidwell J."/>
            <person name="Bellgard S.E."/>
            <person name="Bellgard M.I."/>
        </authorList>
    </citation>
    <scope>NUCLEOTIDE SEQUENCE</scope>
    <source>
        <tissue evidence="2">Shoot tissue taken approximately 20 cm above the soil surface</tissue>
    </source>
</reference>
<feature type="transmembrane region" description="Helical" evidence="1">
    <location>
        <begin position="12"/>
        <end position="30"/>
    </location>
</feature>
<organism evidence="2">
    <name type="scientific">Arundo donax</name>
    <name type="common">Giant reed</name>
    <name type="synonym">Donax arundinaceus</name>
    <dbReference type="NCBI Taxonomy" id="35708"/>
    <lineage>
        <taxon>Eukaryota</taxon>
        <taxon>Viridiplantae</taxon>
        <taxon>Streptophyta</taxon>
        <taxon>Embryophyta</taxon>
        <taxon>Tracheophyta</taxon>
        <taxon>Spermatophyta</taxon>
        <taxon>Magnoliopsida</taxon>
        <taxon>Liliopsida</taxon>
        <taxon>Poales</taxon>
        <taxon>Poaceae</taxon>
        <taxon>PACMAD clade</taxon>
        <taxon>Arundinoideae</taxon>
        <taxon>Arundineae</taxon>
        <taxon>Arundo</taxon>
    </lineage>
</organism>
<dbReference type="AlphaFoldDB" id="A0A0A8XS29"/>
<accession>A0A0A8XS29</accession>
<keyword evidence="1" id="KW-0472">Membrane</keyword>
<protein>
    <submittedName>
        <fullName evidence="2">Uncharacterized protein</fullName>
    </submittedName>
</protein>
<evidence type="ECO:0000256" key="1">
    <source>
        <dbReference type="SAM" id="Phobius"/>
    </source>
</evidence>
<proteinExistence type="predicted"/>
<reference evidence="2" key="1">
    <citation type="submission" date="2014-09" db="EMBL/GenBank/DDBJ databases">
        <authorList>
            <person name="Magalhaes I.L.F."/>
            <person name="Oliveira U."/>
            <person name="Santos F.R."/>
            <person name="Vidigal T.H.D.A."/>
            <person name="Brescovit A.D."/>
            <person name="Santos A.J."/>
        </authorList>
    </citation>
    <scope>NUCLEOTIDE SEQUENCE</scope>
    <source>
        <tissue evidence="2">Shoot tissue taken approximately 20 cm above the soil surface</tissue>
    </source>
</reference>
<name>A0A0A8XS29_ARUDO</name>
<keyword evidence="1" id="KW-0812">Transmembrane</keyword>
<dbReference type="EMBL" id="GBRH01281274">
    <property type="protein sequence ID" value="JAD16621.1"/>
    <property type="molecule type" value="Transcribed_RNA"/>
</dbReference>
<keyword evidence="1" id="KW-1133">Transmembrane helix</keyword>